<feature type="region of interest" description="Disordered" evidence="4">
    <location>
        <begin position="69"/>
        <end position="113"/>
    </location>
</feature>
<evidence type="ECO:0000313" key="8">
    <source>
        <dbReference type="RefSeq" id="XP_019644586.1"/>
    </source>
</evidence>
<dbReference type="PANTHER" id="PTHR15427">
    <property type="entry name" value="EMILIN ELASTIN MICROFIBRIL INTERFACE-LOCATED PROTEIN ELASTIN MICROFIBRIL INTERFACER"/>
    <property type="match status" value="1"/>
</dbReference>
<feature type="compositionally biased region" description="Low complexity" evidence="4">
    <location>
        <begin position="83"/>
        <end position="113"/>
    </location>
</feature>
<feature type="domain" description="C1q" evidence="6">
    <location>
        <begin position="112"/>
        <end position="251"/>
    </location>
</feature>
<evidence type="ECO:0000256" key="3">
    <source>
        <dbReference type="ARBA" id="ARBA00023119"/>
    </source>
</evidence>
<evidence type="ECO:0000259" key="6">
    <source>
        <dbReference type="PROSITE" id="PS50871"/>
    </source>
</evidence>
<evidence type="ECO:0000256" key="4">
    <source>
        <dbReference type="SAM" id="MobiDB-lite"/>
    </source>
</evidence>
<organism evidence="7 8">
    <name type="scientific">Branchiostoma belcheri</name>
    <name type="common">Amphioxus</name>
    <dbReference type="NCBI Taxonomy" id="7741"/>
    <lineage>
        <taxon>Eukaryota</taxon>
        <taxon>Metazoa</taxon>
        <taxon>Chordata</taxon>
        <taxon>Cephalochordata</taxon>
        <taxon>Leptocardii</taxon>
        <taxon>Amphioxiformes</taxon>
        <taxon>Branchiostomatidae</taxon>
        <taxon>Branchiostoma</taxon>
    </lineage>
</organism>
<name>A0A6P5ARD0_BRABE</name>
<dbReference type="PANTHER" id="PTHR15427:SF52">
    <property type="entry name" value="C1Q DOMAIN-CONTAINING PROTEIN"/>
    <property type="match status" value="1"/>
</dbReference>
<evidence type="ECO:0000313" key="7">
    <source>
        <dbReference type="Proteomes" id="UP000515135"/>
    </source>
</evidence>
<dbReference type="GeneID" id="109485421"/>
<dbReference type="OrthoDB" id="6138508at2759"/>
<protein>
    <submittedName>
        <fullName evidence="8">Complement C1q tumor necrosis factor-related protein 1-like isoform X1</fullName>
    </submittedName>
</protein>
<dbReference type="InterPro" id="IPR001073">
    <property type="entry name" value="C1q_dom"/>
</dbReference>
<accession>A0A6P5ARD0</accession>
<keyword evidence="7" id="KW-1185">Reference proteome</keyword>
<dbReference type="AlphaFoldDB" id="A0A6P5ARD0"/>
<keyword evidence="5" id="KW-0732">Signal</keyword>
<dbReference type="SMART" id="SM00110">
    <property type="entry name" value="C1Q"/>
    <property type="match status" value="1"/>
</dbReference>
<proteinExistence type="predicted"/>
<dbReference type="Proteomes" id="UP000515135">
    <property type="component" value="Unplaced"/>
</dbReference>
<dbReference type="GO" id="GO:0005576">
    <property type="term" value="C:extracellular region"/>
    <property type="evidence" value="ECO:0007669"/>
    <property type="project" value="UniProtKB-SubCell"/>
</dbReference>
<reference evidence="8" key="1">
    <citation type="submission" date="2025-08" db="UniProtKB">
        <authorList>
            <consortium name="RefSeq"/>
        </authorList>
    </citation>
    <scope>IDENTIFICATION</scope>
    <source>
        <tissue evidence="8">Gonad</tissue>
    </source>
</reference>
<evidence type="ECO:0000256" key="2">
    <source>
        <dbReference type="ARBA" id="ARBA00022525"/>
    </source>
</evidence>
<dbReference type="SUPFAM" id="SSF49842">
    <property type="entry name" value="TNF-like"/>
    <property type="match status" value="1"/>
</dbReference>
<comment type="subcellular location">
    <subcellularLocation>
        <location evidence="1">Secreted</location>
    </subcellularLocation>
</comment>
<dbReference type="KEGG" id="bbel:109485421"/>
<feature type="signal peptide" evidence="5">
    <location>
        <begin position="1"/>
        <end position="16"/>
    </location>
</feature>
<dbReference type="Pfam" id="PF00386">
    <property type="entry name" value="C1q"/>
    <property type="match status" value="1"/>
</dbReference>
<keyword evidence="2" id="KW-0964">Secreted</keyword>
<dbReference type="PROSITE" id="PS50871">
    <property type="entry name" value="C1Q"/>
    <property type="match status" value="1"/>
</dbReference>
<evidence type="ECO:0000256" key="1">
    <source>
        <dbReference type="ARBA" id="ARBA00004613"/>
    </source>
</evidence>
<gene>
    <name evidence="8" type="primary">LOC109485421</name>
</gene>
<dbReference type="InterPro" id="IPR008983">
    <property type="entry name" value="Tumour_necrosis_fac-like_dom"/>
</dbReference>
<dbReference type="InterPro" id="IPR050392">
    <property type="entry name" value="Collagen/C1q_domain"/>
</dbReference>
<feature type="chain" id="PRO_5027669620" evidence="5">
    <location>
        <begin position="17"/>
        <end position="269"/>
    </location>
</feature>
<dbReference type="RefSeq" id="XP_019644586.1">
    <property type="nucleotide sequence ID" value="XM_019789027.1"/>
</dbReference>
<sequence>MTSILYTILIIPACLAVSIYGQGSYSGQGKHSGQGKQSAEAPESGQCVRCCPQDNPPGPQIIALPQHMASEKGDKGDPGWPGPVGVRGPTGSHGPPGLEGARGPRGAPAPNATRPQAAFSALRASPMFGDHKFQTITFEHQFVNIDQHFNNDTGVFYCMIPGIYHFSYTVHTYNGYESYVHLMKNEDKQVMNFSQSSGRSIMQTQFALLPLDKGDRVWLRLAGRNTTAIFSDSKDFYITFNGYLAVPQDYELSNIIPQKTEPDKVDVLD</sequence>
<keyword evidence="3" id="KW-0176">Collagen</keyword>
<dbReference type="PRINTS" id="PR00007">
    <property type="entry name" value="COMPLEMNTC1Q"/>
</dbReference>
<evidence type="ECO:0000256" key="5">
    <source>
        <dbReference type="SAM" id="SignalP"/>
    </source>
</evidence>
<dbReference type="Gene3D" id="2.60.120.40">
    <property type="match status" value="1"/>
</dbReference>